<accession>A0A518D5M7</accession>
<evidence type="ECO:0000313" key="2">
    <source>
        <dbReference type="EMBL" id="QDU86774.1"/>
    </source>
</evidence>
<keyword evidence="1" id="KW-0472">Membrane</keyword>
<dbReference type="KEGG" id="pnd:Pla175_01240"/>
<feature type="transmembrane region" description="Helical" evidence="1">
    <location>
        <begin position="40"/>
        <end position="59"/>
    </location>
</feature>
<keyword evidence="1" id="KW-0812">Transmembrane</keyword>
<feature type="transmembrane region" description="Helical" evidence="1">
    <location>
        <begin position="109"/>
        <end position="133"/>
    </location>
</feature>
<feature type="transmembrane region" description="Helical" evidence="1">
    <location>
        <begin position="12"/>
        <end position="34"/>
    </location>
</feature>
<evidence type="ECO:0000313" key="3">
    <source>
        <dbReference type="Proteomes" id="UP000317429"/>
    </source>
</evidence>
<evidence type="ECO:0000256" key="1">
    <source>
        <dbReference type="SAM" id="Phobius"/>
    </source>
</evidence>
<proteinExistence type="predicted"/>
<feature type="transmembrane region" description="Helical" evidence="1">
    <location>
        <begin position="71"/>
        <end position="93"/>
    </location>
</feature>
<dbReference type="EMBL" id="CP036291">
    <property type="protein sequence ID" value="QDU86774.1"/>
    <property type="molecule type" value="Genomic_DNA"/>
</dbReference>
<organism evidence="2 3">
    <name type="scientific">Pirellulimonas nuda</name>
    <dbReference type="NCBI Taxonomy" id="2528009"/>
    <lineage>
        <taxon>Bacteria</taxon>
        <taxon>Pseudomonadati</taxon>
        <taxon>Planctomycetota</taxon>
        <taxon>Planctomycetia</taxon>
        <taxon>Pirellulales</taxon>
        <taxon>Lacipirellulaceae</taxon>
        <taxon>Pirellulimonas</taxon>
    </lineage>
</organism>
<sequence>MDIDAGMPPSIIGAIVVLGVQAFGFLVTAGIAKSKDDGEWVWNLPPLMLLVIAAVGLSWRMRFGWRIAVSVSLVGGLLASCFWCLFIFTAFIFECGIVDTWRHGAKSDLIALITVLTLSVLGPGSFWLVCWLLTRPSARVFFDWRAS</sequence>
<dbReference type="AlphaFoldDB" id="A0A518D5M7"/>
<dbReference type="Proteomes" id="UP000317429">
    <property type="component" value="Chromosome"/>
</dbReference>
<keyword evidence="3" id="KW-1185">Reference proteome</keyword>
<protein>
    <submittedName>
        <fullName evidence="2">Uncharacterized protein</fullName>
    </submittedName>
</protein>
<reference evidence="2 3" key="1">
    <citation type="submission" date="2019-02" db="EMBL/GenBank/DDBJ databases">
        <title>Deep-cultivation of Planctomycetes and their phenomic and genomic characterization uncovers novel biology.</title>
        <authorList>
            <person name="Wiegand S."/>
            <person name="Jogler M."/>
            <person name="Boedeker C."/>
            <person name="Pinto D."/>
            <person name="Vollmers J."/>
            <person name="Rivas-Marin E."/>
            <person name="Kohn T."/>
            <person name="Peeters S.H."/>
            <person name="Heuer A."/>
            <person name="Rast P."/>
            <person name="Oberbeckmann S."/>
            <person name="Bunk B."/>
            <person name="Jeske O."/>
            <person name="Meyerdierks A."/>
            <person name="Storesund J.E."/>
            <person name="Kallscheuer N."/>
            <person name="Luecker S."/>
            <person name="Lage O.M."/>
            <person name="Pohl T."/>
            <person name="Merkel B.J."/>
            <person name="Hornburger P."/>
            <person name="Mueller R.-W."/>
            <person name="Bruemmer F."/>
            <person name="Labrenz M."/>
            <person name="Spormann A.M."/>
            <person name="Op den Camp H."/>
            <person name="Overmann J."/>
            <person name="Amann R."/>
            <person name="Jetten M.S.M."/>
            <person name="Mascher T."/>
            <person name="Medema M.H."/>
            <person name="Devos D.P."/>
            <person name="Kaster A.-K."/>
            <person name="Ovreas L."/>
            <person name="Rohde M."/>
            <person name="Galperin M.Y."/>
            <person name="Jogler C."/>
        </authorList>
    </citation>
    <scope>NUCLEOTIDE SEQUENCE [LARGE SCALE GENOMIC DNA]</scope>
    <source>
        <strain evidence="2 3">Pla175</strain>
    </source>
</reference>
<name>A0A518D5M7_9BACT</name>
<gene>
    <name evidence="2" type="ORF">Pla175_01240</name>
</gene>
<keyword evidence="1" id="KW-1133">Transmembrane helix</keyword>